<evidence type="ECO:0000313" key="2">
    <source>
        <dbReference type="Proteomes" id="UP000001861"/>
    </source>
</evidence>
<comment type="caution">
    <text evidence="1">The sequence shown here is derived from an EMBL/GenBank/DDBJ whole genome shotgun (WGS) entry which is preliminary data.</text>
</comment>
<dbReference type="RefSeq" id="XP_002910306.1">
    <property type="nucleotide sequence ID" value="XM_002910260.1"/>
</dbReference>
<keyword evidence="2" id="KW-1185">Reference proteome</keyword>
<dbReference type="AlphaFoldDB" id="D6RQ94"/>
<sequence length="165" mass="18442">MFPSRGLTEPSAVGSGDEEVNANNVNLALLPKLRRLGVQCYAAEDPGSVDPEEENFLDPLPSLITILNTIPRSNTIEDFHLTMDYGVEDTTRLDVDSWADVDEFLTNKARLPHLKSVRIEVNNFFDYFVDEIADEVRRSIPKLEASGMLTLRAQTSMWIDDLVGG</sequence>
<protein>
    <submittedName>
        <fullName evidence="1">Uncharacterized protein</fullName>
    </submittedName>
</protein>
<dbReference type="EMBL" id="AACS02000011">
    <property type="protein sequence ID" value="EFI26812.1"/>
    <property type="molecule type" value="Genomic_DNA"/>
</dbReference>
<dbReference type="Proteomes" id="UP000001861">
    <property type="component" value="Unassembled WGS sequence"/>
</dbReference>
<gene>
    <name evidence="1" type="ORF">CC1G_15735</name>
</gene>
<accession>D6RQ94</accession>
<dbReference type="InParanoid" id="D6RQ94"/>
<proteinExistence type="predicted"/>
<dbReference type="KEGG" id="cci:CC1G_15735"/>
<dbReference type="GeneID" id="9378631"/>
<dbReference type="VEuPathDB" id="FungiDB:CC1G_15735"/>
<organism evidence="1 2">
    <name type="scientific">Coprinopsis cinerea (strain Okayama-7 / 130 / ATCC MYA-4618 / FGSC 9003)</name>
    <name type="common">Inky cap fungus</name>
    <name type="synonym">Hormographiella aspergillata</name>
    <dbReference type="NCBI Taxonomy" id="240176"/>
    <lineage>
        <taxon>Eukaryota</taxon>
        <taxon>Fungi</taxon>
        <taxon>Dikarya</taxon>
        <taxon>Basidiomycota</taxon>
        <taxon>Agaricomycotina</taxon>
        <taxon>Agaricomycetes</taxon>
        <taxon>Agaricomycetidae</taxon>
        <taxon>Agaricales</taxon>
        <taxon>Agaricineae</taxon>
        <taxon>Psathyrellaceae</taxon>
        <taxon>Coprinopsis</taxon>
    </lineage>
</organism>
<evidence type="ECO:0000313" key="1">
    <source>
        <dbReference type="EMBL" id="EFI26812.1"/>
    </source>
</evidence>
<name>D6RQ94_COPC7</name>
<dbReference type="HOGENOM" id="CLU_1610669_0_0_1"/>
<reference evidence="1 2" key="1">
    <citation type="journal article" date="2010" name="Proc. Natl. Acad. Sci. U.S.A.">
        <title>Insights into evolution of multicellular fungi from the assembled chromosomes of the mushroom Coprinopsis cinerea (Coprinus cinereus).</title>
        <authorList>
            <person name="Stajich J.E."/>
            <person name="Wilke S.K."/>
            <person name="Ahren D."/>
            <person name="Au C.H."/>
            <person name="Birren B.W."/>
            <person name="Borodovsky M."/>
            <person name="Burns C."/>
            <person name="Canback B."/>
            <person name="Casselton L.A."/>
            <person name="Cheng C.K."/>
            <person name="Deng J."/>
            <person name="Dietrich F.S."/>
            <person name="Fargo D.C."/>
            <person name="Farman M.L."/>
            <person name="Gathman A.C."/>
            <person name="Goldberg J."/>
            <person name="Guigo R."/>
            <person name="Hoegger P.J."/>
            <person name="Hooker J.B."/>
            <person name="Huggins A."/>
            <person name="James T.Y."/>
            <person name="Kamada T."/>
            <person name="Kilaru S."/>
            <person name="Kodira C."/>
            <person name="Kues U."/>
            <person name="Kupfer D."/>
            <person name="Kwan H.S."/>
            <person name="Lomsadze A."/>
            <person name="Li W."/>
            <person name="Lilly W.W."/>
            <person name="Ma L.J."/>
            <person name="Mackey A.J."/>
            <person name="Manning G."/>
            <person name="Martin F."/>
            <person name="Muraguchi H."/>
            <person name="Natvig D.O."/>
            <person name="Palmerini H."/>
            <person name="Ramesh M.A."/>
            <person name="Rehmeyer C.J."/>
            <person name="Roe B.A."/>
            <person name="Shenoy N."/>
            <person name="Stanke M."/>
            <person name="Ter-Hovhannisyan V."/>
            <person name="Tunlid A."/>
            <person name="Velagapudi R."/>
            <person name="Vision T.J."/>
            <person name="Zeng Q."/>
            <person name="Zolan M.E."/>
            <person name="Pukkila P.J."/>
        </authorList>
    </citation>
    <scope>NUCLEOTIDE SEQUENCE [LARGE SCALE GENOMIC DNA]</scope>
    <source>
        <strain evidence="2">Okayama-7 / 130 / ATCC MYA-4618 / FGSC 9003</strain>
    </source>
</reference>